<feature type="compositionally biased region" description="Basic and acidic residues" evidence="13">
    <location>
        <begin position="53"/>
        <end position="73"/>
    </location>
</feature>
<comment type="cofactor">
    <cofactor evidence="9">
        <name>Mg(2+)</name>
        <dbReference type="ChEBI" id="CHEBI:18420"/>
    </cofactor>
    <text evidence="9">Binds a second Mg(2+) ion via substrate during catalysis.</text>
</comment>
<dbReference type="PRINTS" id="PR00148">
    <property type="entry name" value="ENOLASE"/>
</dbReference>
<dbReference type="GO" id="GO:0000015">
    <property type="term" value="C:phosphopyruvate hydratase complex"/>
    <property type="evidence" value="ECO:0007669"/>
    <property type="project" value="InterPro"/>
</dbReference>
<evidence type="ECO:0000256" key="8">
    <source>
        <dbReference type="ARBA" id="ARBA00023239"/>
    </source>
</evidence>
<dbReference type="SMART" id="SM01193">
    <property type="entry name" value="Enolase_N"/>
    <property type="match status" value="1"/>
</dbReference>
<evidence type="ECO:0000256" key="9">
    <source>
        <dbReference type="HAMAP-Rule" id="MF_00318"/>
    </source>
</evidence>
<sequence>MENKITKITAEEIKDSRGNPTIKVTVFACPLLEGCDDVSGSFSVPSGASTGIHEAHELRDPEPEQARYGAGDDGKGGMKKVIWNIENVIAPALIGQDVLNQKEIDQIMIELDGTPNKDNLSGNAIIGVSIACAKVAAKVYSLETFEYLRTLSEIRPSKKTPFLYMNLINGGKHAKNDLAFQEYHVVPDTENVSEAVEIGMKIQDSLKEIIFRGLGGDSLMLGDEGGFAPKISDIRKPLEYLSKAIKENNLEEKVRLALDVAASSFYSEGKYKVDGREITKEKLMDIYKSLIIEFNLLSIEDPFEEEDFESFRKLRENEKDFLVVGDDLTVTNTSLLEKAIEKGSINAMIIKPNQIGTLFETLETMKKARENDIELIVSHRSGETDDDFIADLAYAFGCFGLKSGSPLKAERKVKYDRLIKISKR</sequence>
<evidence type="ECO:0000256" key="4">
    <source>
        <dbReference type="ARBA" id="ARBA00017068"/>
    </source>
</evidence>
<dbReference type="HAMAP" id="MF_00318">
    <property type="entry name" value="Enolase"/>
    <property type="match status" value="1"/>
</dbReference>
<evidence type="ECO:0000256" key="10">
    <source>
        <dbReference type="PIRSR" id="PIRSR001400-1"/>
    </source>
</evidence>
<evidence type="ECO:0000259" key="15">
    <source>
        <dbReference type="SMART" id="SM01193"/>
    </source>
</evidence>
<feature type="binding site" evidence="11">
    <location>
        <position position="402"/>
    </location>
    <ligand>
        <name>substrate</name>
    </ligand>
</feature>
<feature type="binding site" evidence="9">
    <location>
        <position position="402"/>
    </location>
    <ligand>
        <name>(2R)-2-phosphoglycerate</name>
        <dbReference type="ChEBI" id="CHEBI:58289"/>
    </ligand>
</feature>
<dbReference type="PANTHER" id="PTHR11902">
    <property type="entry name" value="ENOLASE"/>
    <property type="match status" value="1"/>
</dbReference>
<dbReference type="GO" id="GO:0004634">
    <property type="term" value="F:phosphopyruvate hydratase activity"/>
    <property type="evidence" value="ECO:0007669"/>
    <property type="project" value="UniProtKB-UniRule"/>
</dbReference>
<feature type="binding site" evidence="9 12">
    <location>
        <position position="326"/>
    </location>
    <ligand>
        <name>Mg(2+)</name>
        <dbReference type="ChEBI" id="CHEBI:18420"/>
    </ligand>
</feature>
<dbReference type="GO" id="GO:0009986">
    <property type="term" value="C:cell surface"/>
    <property type="evidence" value="ECO:0007669"/>
    <property type="project" value="UniProtKB-SubCell"/>
</dbReference>
<feature type="binding site" evidence="9">
    <location>
        <position position="380"/>
    </location>
    <ligand>
        <name>(2R)-2-phosphoglycerate</name>
        <dbReference type="ChEBI" id="CHEBI:58289"/>
    </ligand>
</feature>
<comment type="subcellular location">
    <subcellularLocation>
        <location evidence="9">Cytoplasm</location>
    </subcellularLocation>
    <subcellularLocation>
        <location evidence="9">Secreted</location>
    </subcellularLocation>
    <subcellularLocation>
        <location evidence="9">Cell surface</location>
    </subcellularLocation>
    <text evidence="9">Fractions of enolase are present in both the cytoplasm and on the cell surface.</text>
</comment>
<feature type="binding site" evidence="9">
    <location>
        <position position="381"/>
    </location>
    <ligand>
        <name>(2R)-2-phosphoglycerate</name>
        <dbReference type="ChEBI" id="CHEBI:58289"/>
    </ligand>
</feature>
<feature type="region of interest" description="Disordered" evidence="13">
    <location>
        <begin position="46"/>
        <end position="73"/>
    </location>
</feature>
<dbReference type="UniPathway" id="UPA00109">
    <property type="reaction ID" value="UER00187"/>
</dbReference>
<feature type="binding site" evidence="11">
    <location>
        <position position="300"/>
    </location>
    <ligand>
        <name>substrate</name>
    </ligand>
</feature>
<evidence type="ECO:0000313" key="17">
    <source>
        <dbReference type="Proteomes" id="UP000229132"/>
    </source>
</evidence>
<comment type="pathway">
    <text evidence="1 9">Carbohydrate degradation; glycolysis; pyruvate from D-glyceraldehyde 3-phosphate: step 4/5.</text>
</comment>
<reference evidence="17" key="1">
    <citation type="submission" date="2017-09" db="EMBL/GenBank/DDBJ databases">
        <title>Depth-based differentiation of microbial function through sediment-hosted aquifers and enrichment of novel symbionts in the deep terrestrial subsurface.</title>
        <authorList>
            <person name="Probst A.J."/>
            <person name="Ladd B."/>
            <person name="Jarett J.K."/>
            <person name="Geller-Mcgrath D.E."/>
            <person name="Sieber C.M.K."/>
            <person name="Emerson J.B."/>
            <person name="Anantharaman K."/>
            <person name="Thomas B.C."/>
            <person name="Malmstrom R."/>
            <person name="Stieglmeier M."/>
            <person name="Klingl A."/>
            <person name="Woyke T."/>
            <person name="Ryan C.M."/>
            <person name="Banfield J.F."/>
        </authorList>
    </citation>
    <scope>NUCLEOTIDE SEQUENCE [LARGE SCALE GENOMIC DNA]</scope>
</reference>
<comment type="function">
    <text evidence="9">Catalyzes the reversible conversion of 2-phosphoglycerate (2-PG) into phosphoenolpyruvate (PEP). It is essential for the degradation of carbohydrates via glycolysis.</text>
</comment>
<evidence type="ECO:0000256" key="3">
    <source>
        <dbReference type="ARBA" id="ARBA00012058"/>
    </source>
</evidence>
<dbReference type="InterPro" id="IPR000941">
    <property type="entry name" value="Enolase"/>
</dbReference>
<dbReference type="EMBL" id="PFOX01000055">
    <property type="protein sequence ID" value="PIZ85325.1"/>
    <property type="molecule type" value="Genomic_DNA"/>
</dbReference>
<proteinExistence type="inferred from homology"/>
<feature type="domain" description="Enolase C-terminal TIM barrel" evidence="14">
    <location>
        <begin position="157"/>
        <end position="424"/>
    </location>
</feature>
<keyword evidence="16" id="KW-0670">Pyruvate</keyword>
<feature type="binding site" evidence="9 12">
    <location>
        <position position="259"/>
    </location>
    <ligand>
        <name>Mg(2+)</name>
        <dbReference type="ChEBI" id="CHEBI:18420"/>
    </ligand>
</feature>
<keyword evidence="9" id="KW-0963">Cytoplasm</keyword>
<dbReference type="Pfam" id="PF00113">
    <property type="entry name" value="Enolase_C"/>
    <property type="match status" value="1"/>
</dbReference>
<accession>A0A2J0MF39</accession>
<comment type="similarity">
    <text evidence="2 9">Belongs to the enolase family.</text>
</comment>
<evidence type="ECO:0000256" key="7">
    <source>
        <dbReference type="ARBA" id="ARBA00023152"/>
    </source>
</evidence>
<dbReference type="InterPro" id="IPR029017">
    <property type="entry name" value="Enolase-like_N"/>
</dbReference>
<feature type="active site" description="Proton acceptor" evidence="9 10">
    <location>
        <position position="351"/>
    </location>
</feature>
<dbReference type="PIRSF" id="PIRSF001400">
    <property type="entry name" value="Enolase"/>
    <property type="match status" value="1"/>
</dbReference>
<comment type="cofactor">
    <cofactor evidence="12">
        <name>Mg(2+)</name>
        <dbReference type="ChEBI" id="CHEBI:18420"/>
    </cofactor>
    <text evidence="12">Mg(2+) is required for catalysis and for stabilizing the dimer.</text>
</comment>
<keyword evidence="7 9" id="KW-0324">Glycolysis</keyword>
<protein>
    <recommendedName>
        <fullName evidence="4 9">Enolase</fullName>
        <ecNumber evidence="3 9">4.2.1.11</ecNumber>
    </recommendedName>
    <alternativeName>
        <fullName evidence="9">2-phospho-D-glycerate hydro-lyase</fullName>
    </alternativeName>
    <alternativeName>
        <fullName evidence="9">2-phosphoglycerate dehydratase</fullName>
    </alternativeName>
</protein>
<feature type="binding site" evidence="9 12">
    <location>
        <position position="300"/>
    </location>
    <ligand>
        <name>Mg(2+)</name>
        <dbReference type="ChEBI" id="CHEBI:18420"/>
    </ligand>
</feature>
<dbReference type="InterPro" id="IPR036849">
    <property type="entry name" value="Enolase-like_C_sf"/>
</dbReference>
<evidence type="ECO:0000256" key="6">
    <source>
        <dbReference type="ARBA" id="ARBA00022842"/>
    </source>
</evidence>
<evidence type="ECO:0000256" key="2">
    <source>
        <dbReference type="ARBA" id="ARBA00009604"/>
    </source>
</evidence>
<dbReference type="GO" id="GO:0005576">
    <property type="term" value="C:extracellular region"/>
    <property type="evidence" value="ECO:0007669"/>
    <property type="project" value="UniProtKB-SubCell"/>
</dbReference>
<dbReference type="SFLD" id="SFLDS00001">
    <property type="entry name" value="Enolase"/>
    <property type="match status" value="1"/>
</dbReference>
<organism evidence="16 17">
    <name type="scientific">Candidatus Nomurabacteria bacterium CG_4_10_14_0_2_um_filter_33_9</name>
    <dbReference type="NCBI Taxonomy" id="1974728"/>
    <lineage>
        <taxon>Bacteria</taxon>
        <taxon>Candidatus Nomuraibacteriota</taxon>
    </lineage>
</organism>
<evidence type="ECO:0000256" key="1">
    <source>
        <dbReference type="ARBA" id="ARBA00005031"/>
    </source>
</evidence>
<keyword evidence="6 9" id="KW-0460">Magnesium</keyword>
<dbReference type="InterPro" id="IPR020810">
    <property type="entry name" value="Enolase_C"/>
</dbReference>
<feature type="active site" description="Proton donor" evidence="9 10">
    <location>
        <position position="224"/>
    </location>
</feature>
<evidence type="ECO:0000259" key="14">
    <source>
        <dbReference type="SMART" id="SM01192"/>
    </source>
</evidence>
<dbReference type="EC" id="4.2.1.11" evidence="3 9"/>
<dbReference type="AlphaFoldDB" id="A0A2J0MF39"/>
<feature type="binding site" evidence="9">
    <location>
        <position position="351"/>
    </location>
    <ligand>
        <name>(2R)-2-phosphoglycerate</name>
        <dbReference type="ChEBI" id="CHEBI:58289"/>
    </ligand>
</feature>
<dbReference type="GO" id="GO:0000287">
    <property type="term" value="F:magnesium ion binding"/>
    <property type="evidence" value="ECO:0007669"/>
    <property type="project" value="UniProtKB-UniRule"/>
</dbReference>
<keyword evidence="5 9" id="KW-0964">Secreted</keyword>
<comment type="catalytic activity">
    <reaction evidence="9">
        <text>(2R)-2-phosphoglycerate = phosphoenolpyruvate + H2O</text>
        <dbReference type="Rhea" id="RHEA:10164"/>
        <dbReference type="ChEBI" id="CHEBI:15377"/>
        <dbReference type="ChEBI" id="CHEBI:58289"/>
        <dbReference type="ChEBI" id="CHEBI:58702"/>
        <dbReference type="EC" id="4.2.1.11"/>
    </reaction>
</comment>
<keyword evidence="8 9" id="KW-0456">Lyase</keyword>
<dbReference type="Gene3D" id="3.20.20.120">
    <property type="entry name" value="Enolase-like C-terminal domain"/>
    <property type="match status" value="1"/>
</dbReference>
<gene>
    <name evidence="9" type="primary">eno</name>
    <name evidence="16" type="ORF">COX94_02925</name>
</gene>
<dbReference type="SUPFAM" id="SSF51604">
    <property type="entry name" value="Enolase C-terminal domain-like"/>
    <property type="match status" value="1"/>
</dbReference>
<evidence type="ECO:0000256" key="5">
    <source>
        <dbReference type="ARBA" id="ARBA00022525"/>
    </source>
</evidence>
<dbReference type="SUPFAM" id="SSF54826">
    <property type="entry name" value="Enolase N-terminal domain-like"/>
    <property type="match status" value="1"/>
</dbReference>
<comment type="caution">
    <text evidence="16">The sequence shown here is derived from an EMBL/GenBank/DDBJ whole genome shotgun (WGS) entry which is preliminary data.</text>
</comment>
<evidence type="ECO:0000313" key="16">
    <source>
        <dbReference type="EMBL" id="PIZ85325.1"/>
    </source>
</evidence>
<dbReference type="Proteomes" id="UP000229132">
    <property type="component" value="Unassembled WGS sequence"/>
</dbReference>
<dbReference type="SMART" id="SM01192">
    <property type="entry name" value="Enolase_C"/>
    <property type="match status" value="1"/>
</dbReference>
<feature type="binding site" evidence="11">
    <location>
        <position position="173"/>
    </location>
    <ligand>
        <name>substrate</name>
    </ligand>
</feature>
<dbReference type="GO" id="GO:0006096">
    <property type="term" value="P:glycolytic process"/>
    <property type="evidence" value="ECO:0007669"/>
    <property type="project" value="UniProtKB-UniRule"/>
</dbReference>
<name>A0A2J0MF39_9BACT</name>
<feature type="binding site" evidence="11">
    <location>
        <position position="326"/>
    </location>
    <ligand>
        <name>substrate</name>
    </ligand>
</feature>
<feature type="binding site" evidence="11">
    <location>
        <position position="182"/>
    </location>
    <ligand>
        <name>substrate</name>
    </ligand>
</feature>
<dbReference type="Gene3D" id="3.30.390.10">
    <property type="entry name" value="Enolase-like, N-terminal domain"/>
    <property type="match status" value="1"/>
</dbReference>
<evidence type="ECO:0000256" key="11">
    <source>
        <dbReference type="PIRSR" id="PIRSR001400-2"/>
    </source>
</evidence>
<evidence type="ECO:0000256" key="13">
    <source>
        <dbReference type="SAM" id="MobiDB-lite"/>
    </source>
</evidence>
<keyword evidence="9 12" id="KW-0479">Metal-binding</keyword>
<dbReference type="InterPro" id="IPR020811">
    <property type="entry name" value="Enolase_N"/>
</dbReference>
<dbReference type="Pfam" id="PF03952">
    <property type="entry name" value="Enolase_N"/>
    <property type="match status" value="1"/>
</dbReference>
<feature type="binding site" evidence="11">
    <location>
        <begin position="378"/>
        <end position="381"/>
    </location>
    <ligand>
        <name>substrate</name>
    </ligand>
</feature>
<evidence type="ECO:0000256" key="12">
    <source>
        <dbReference type="PIRSR" id="PIRSR001400-3"/>
    </source>
</evidence>
<feature type="binding site" evidence="9">
    <location>
        <position position="181"/>
    </location>
    <ligand>
        <name>(2R)-2-phosphoglycerate</name>
        <dbReference type="ChEBI" id="CHEBI:58289"/>
    </ligand>
</feature>
<feature type="domain" description="Enolase N-terminal" evidence="15">
    <location>
        <begin position="5"/>
        <end position="148"/>
    </location>
</feature>
<dbReference type="SFLD" id="SFLDF00002">
    <property type="entry name" value="enolase"/>
    <property type="match status" value="1"/>
</dbReference>
<dbReference type="PANTHER" id="PTHR11902:SF1">
    <property type="entry name" value="ENOLASE"/>
    <property type="match status" value="1"/>
</dbReference>
<dbReference type="SFLD" id="SFLDG00178">
    <property type="entry name" value="enolase"/>
    <property type="match status" value="1"/>
</dbReference>